<comment type="caution">
    <text evidence="2">The sequence shown here is derived from an EMBL/GenBank/DDBJ whole genome shotgun (WGS) entry which is preliminary data.</text>
</comment>
<proteinExistence type="predicted"/>
<reference evidence="2 3" key="1">
    <citation type="journal article" date="2010" name="J. Bacteriol.">
        <title>Comparative genomic characterization of Actinobacillus pleuropneumoniae.</title>
        <authorList>
            <person name="Xu Z."/>
            <person name="Chen X."/>
            <person name="Li L."/>
            <person name="Li T."/>
            <person name="Wang S."/>
            <person name="Chen H."/>
            <person name="Zhou R."/>
        </authorList>
    </citation>
    <scope>NUCLEOTIDE SEQUENCE [LARGE SCALE GENOMIC DNA]</scope>
    <source>
        <strain evidence="2 3">Femo</strain>
    </source>
</reference>
<gene>
    <name evidence="2" type="ORF">appser6_3350</name>
</gene>
<name>A0A828PZW0_ACTPL</name>
<feature type="transmembrane region" description="Helical" evidence="1">
    <location>
        <begin position="52"/>
        <end position="73"/>
    </location>
</feature>
<evidence type="ECO:0000313" key="3">
    <source>
        <dbReference type="Proteomes" id="UP000005341"/>
    </source>
</evidence>
<protein>
    <submittedName>
        <fullName evidence="2">Uncharacterized protein</fullName>
    </submittedName>
</protein>
<dbReference type="AlphaFoldDB" id="A0A828PZW0"/>
<accession>A0A828PZW0</accession>
<sequence>MMLRDSGHSSLCRLKIIEQKIQEQLLEESAKGKLAKGREQIEQDIHIPKQRFLSSFHTLYIAPLIVGGILIFIEKMVK</sequence>
<dbReference type="InterPro" id="IPR025229">
    <property type="entry name" value="YniB-like"/>
</dbReference>
<keyword evidence="1" id="KW-0812">Transmembrane</keyword>
<keyword evidence="1" id="KW-0472">Membrane</keyword>
<organism evidence="2 3">
    <name type="scientific">Actinobacillus pleuropneumoniae serovar 6 str. Femo</name>
    <dbReference type="NCBI Taxonomy" id="754256"/>
    <lineage>
        <taxon>Bacteria</taxon>
        <taxon>Pseudomonadati</taxon>
        <taxon>Pseudomonadota</taxon>
        <taxon>Gammaproteobacteria</taxon>
        <taxon>Pasteurellales</taxon>
        <taxon>Pasteurellaceae</taxon>
        <taxon>Actinobacillus</taxon>
    </lineage>
</organism>
<evidence type="ECO:0000313" key="2">
    <source>
        <dbReference type="EMBL" id="EFM92732.1"/>
    </source>
</evidence>
<dbReference type="Pfam" id="PF14002">
    <property type="entry name" value="YniB"/>
    <property type="match status" value="1"/>
</dbReference>
<dbReference type="EMBL" id="ADOG01000006">
    <property type="protein sequence ID" value="EFM92732.1"/>
    <property type="molecule type" value="Genomic_DNA"/>
</dbReference>
<keyword evidence="1" id="KW-1133">Transmembrane helix</keyword>
<evidence type="ECO:0000256" key="1">
    <source>
        <dbReference type="SAM" id="Phobius"/>
    </source>
</evidence>
<dbReference type="Proteomes" id="UP000005341">
    <property type="component" value="Unassembled WGS sequence"/>
</dbReference>